<protein>
    <submittedName>
        <fullName evidence="1">Uncharacterized protein</fullName>
    </submittedName>
</protein>
<dbReference type="EMBL" id="CM044704">
    <property type="protein sequence ID" value="KAI5668978.1"/>
    <property type="molecule type" value="Genomic_DNA"/>
</dbReference>
<proteinExistence type="predicted"/>
<reference evidence="2" key="1">
    <citation type="journal article" date="2023" name="Nat. Plants">
        <title>Single-cell RNA sequencing provides a high-resolution roadmap for understanding the multicellular compartmentation of specialized metabolism.</title>
        <authorList>
            <person name="Sun S."/>
            <person name="Shen X."/>
            <person name="Li Y."/>
            <person name="Li Y."/>
            <person name="Wang S."/>
            <person name="Li R."/>
            <person name="Zhang H."/>
            <person name="Shen G."/>
            <person name="Guo B."/>
            <person name="Wei J."/>
            <person name="Xu J."/>
            <person name="St-Pierre B."/>
            <person name="Chen S."/>
            <person name="Sun C."/>
        </authorList>
    </citation>
    <scope>NUCLEOTIDE SEQUENCE [LARGE SCALE GENOMIC DNA]</scope>
</reference>
<dbReference type="Proteomes" id="UP001060085">
    <property type="component" value="Linkage Group LG04"/>
</dbReference>
<evidence type="ECO:0000313" key="1">
    <source>
        <dbReference type="EMBL" id="KAI5668978.1"/>
    </source>
</evidence>
<gene>
    <name evidence="1" type="ORF">M9H77_18831</name>
</gene>
<accession>A0ACC0B8V0</accession>
<comment type="caution">
    <text evidence="1">The sequence shown here is derived from an EMBL/GenBank/DDBJ whole genome shotgun (WGS) entry which is preliminary data.</text>
</comment>
<sequence length="139" mass="15704">MVYYDYICIYSLFRQFRRFKIIATDRIALYVANPCTRASSDGVDVLDLGEWIHLKRGDGRLVESQEGLETKVGPSTDLVGAPGILRLFDNRALLWYLAGIDYEIPNLGSDDLVLGSRRYPWSPTVALTYSLTDTLFSSN</sequence>
<evidence type="ECO:0000313" key="2">
    <source>
        <dbReference type="Proteomes" id="UP001060085"/>
    </source>
</evidence>
<keyword evidence="2" id="KW-1185">Reference proteome</keyword>
<organism evidence="1 2">
    <name type="scientific">Catharanthus roseus</name>
    <name type="common">Madagascar periwinkle</name>
    <name type="synonym">Vinca rosea</name>
    <dbReference type="NCBI Taxonomy" id="4058"/>
    <lineage>
        <taxon>Eukaryota</taxon>
        <taxon>Viridiplantae</taxon>
        <taxon>Streptophyta</taxon>
        <taxon>Embryophyta</taxon>
        <taxon>Tracheophyta</taxon>
        <taxon>Spermatophyta</taxon>
        <taxon>Magnoliopsida</taxon>
        <taxon>eudicotyledons</taxon>
        <taxon>Gunneridae</taxon>
        <taxon>Pentapetalae</taxon>
        <taxon>asterids</taxon>
        <taxon>lamiids</taxon>
        <taxon>Gentianales</taxon>
        <taxon>Apocynaceae</taxon>
        <taxon>Rauvolfioideae</taxon>
        <taxon>Vinceae</taxon>
        <taxon>Catharanthinae</taxon>
        <taxon>Catharanthus</taxon>
    </lineage>
</organism>
<name>A0ACC0B8V0_CATRO</name>